<dbReference type="EMBL" id="ABAX03000012">
    <property type="protein sequence ID" value="EDR98215.1"/>
    <property type="molecule type" value="Genomic_DNA"/>
</dbReference>
<evidence type="ECO:0000259" key="3">
    <source>
        <dbReference type="Pfam" id="PF00857"/>
    </source>
</evidence>
<dbReference type="GO" id="GO:0016787">
    <property type="term" value="F:hydrolase activity"/>
    <property type="evidence" value="ECO:0007669"/>
    <property type="project" value="UniProtKB-KW"/>
</dbReference>
<name>B0ME45_ANACD</name>
<feature type="domain" description="Isochorismatase-like" evidence="3">
    <location>
        <begin position="14"/>
        <end position="184"/>
    </location>
</feature>
<protein>
    <submittedName>
        <fullName evidence="4">Isochorismatase family protein</fullName>
        <ecNumber evidence="4">3.-.-.-</ecNumber>
    </submittedName>
</protein>
<dbReference type="Gene3D" id="3.40.50.850">
    <property type="entry name" value="Isochorismatase-like"/>
    <property type="match status" value="1"/>
</dbReference>
<evidence type="ECO:0000256" key="2">
    <source>
        <dbReference type="ARBA" id="ARBA00022801"/>
    </source>
</evidence>
<dbReference type="AlphaFoldDB" id="B0ME45"/>
<evidence type="ECO:0000256" key="1">
    <source>
        <dbReference type="ARBA" id="ARBA00006336"/>
    </source>
</evidence>
<reference evidence="4" key="2">
    <citation type="submission" date="2013-11" db="EMBL/GenBank/DDBJ databases">
        <title>Draft genome sequence of Anaerostipes caccae (DSM 14662).</title>
        <authorList>
            <person name="Sudarsanam P."/>
            <person name="Ley R."/>
            <person name="Guruge J."/>
            <person name="Turnbaugh P.J."/>
            <person name="Mahowald M."/>
            <person name="Liep D."/>
            <person name="Gordon J."/>
        </authorList>
    </citation>
    <scope>NUCLEOTIDE SEQUENCE</scope>
    <source>
        <strain evidence="4">DSM 14662</strain>
    </source>
</reference>
<gene>
    <name evidence="4" type="ORF">ANACAC_01839</name>
</gene>
<evidence type="ECO:0000313" key="4">
    <source>
        <dbReference type="EMBL" id="EDR98215.1"/>
    </source>
</evidence>
<dbReference type="HOGENOM" id="CLU_068979_5_1_9"/>
<reference evidence="4" key="1">
    <citation type="submission" date="2007-11" db="EMBL/GenBank/DDBJ databases">
        <authorList>
            <person name="Fulton L."/>
            <person name="Clifton S."/>
            <person name="Fulton B."/>
            <person name="Xu J."/>
            <person name="Minx P."/>
            <person name="Pepin K.H."/>
            <person name="Johnson M."/>
            <person name="Thiruvilangam P."/>
            <person name="Bhonagiri V."/>
            <person name="Nash W.E."/>
            <person name="Mardis E.R."/>
            <person name="Wilson R.K."/>
        </authorList>
    </citation>
    <scope>NUCLEOTIDE SEQUENCE [LARGE SCALE GENOMIC DNA]</scope>
    <source>
        <strain evidence="4">DSM 14662</strain>
    </source>
</reference>
<keyword evidence="5" id="KW-1185">Reference proteome</keyword>
<dbReference type="EC" id="3.-.-.-" evidence="4"/>
<dbReference type="eggNOG" id="COG1335">
    <property type="taxonomic scope" value="Bacteria"/>
</dbReference>
<dbReference type="CDD" id="cd01014">
    <property type="entry name" value="nicotinamidase_related"/>
    <property type="match status" value="1"/>
</dbReference>
<comment type="similarity">
    <text evidence="1">Belongs to the isochorismatase family.</text>
</comment>
<dbReference type="InterPro" id="IPR036380">
    <property type="entry name" value="Isochorismatase-like_sf"/>
</dbReference>
<dbReference type="PANTHER" id="PTHR43540:SF1">
    <property type="entry name" value="ISOCHORISMATASE HYDROLASE"/>
    <property type="match status" value="1"/>
</dbReference>
<evidence type="ECO:0000313" key="5">
    <source>
        <dbReference type="Proteomes" id="UP000004935"/>
    </source>
</evidence>
<accession>B0ME45</accession>
<dbReference type="InterPro" id="IPR050272">
    <property type="entry name" value="Isochorismatase-like_hydrls"/>
</dbReference>
<sequence>MIRIKKGYGNMKKALLIIDVQNDYFPNGKCQLYKPEVALNAIKDLLKDFRKQDLLVIYIRHESINGTFFNPNTDGVQIHNDIKPLDTETVIVKHYPNSFYETNLQNKLVENGVTELVICGMMTHMCIDTTIRAAKDYGYELTLISDGCATKELEWNGDYIPADTVQSIFMASLNQKFANVITSTDYLFYQCDL</sequence>
<dbReference type="SUPFAM" id="SSF52499">
    <property type="entry name" value="Isochorismatase-like hydrolases"/>
    <property type="match status" value="1"/>
</dbReference>
<dbReference type="Pfam" id="PF00857">
    <property type="entry name" value="Isochorismatase"/>
    <property type="match status" value="1"/>
</dbReference>
<comment type="caution">
    <text evidence="4">The sequence shown here is derived from an EMBL/GenBank/DDBJ whole genome shotgun (WGS) entry which is preliminary data.</text>
</comment>
<dbReference type="Proteomes" id="UP000004935">
    <property type="component" value="Unassembled WGS sequence"/>
</dbReference>
<dbReference type="PANTHER" id="PTHR43540">
    <property type="entry name" value="PEROXYUREIDOACRYLATE/UREIDOACRYLATE AMIDOHYDROLASE-RELATED"/>
    <property type="match status" value="1"/>
</dbReference>
<organism evidence="4 5">
    <name type="scientific">Anaerostipes caccae (strain DSM 14662 / CCUG 47493 / JCM 13470 / NCIMB 13811 / L1-92)</name>
    <dbReference type="NCBI Taxonomy" id="411490"/>
    <lineage>
        <taxon>Bacteria</taxon>
        <taxon>Bacillati</taxon>
        <taxon>Bacillota</taxon>
        <taxon>Clostridia</taxon>
        <taxon>Lachnospirales</taxon>
        <taxon>Lachnospiraceae</taxon>
        <taxon>Anaerostipes</taxon>
    </lineage>
</organism>
<proteinExistence type="inferred from homology"/>
<dbReference type="InterPro" id="IPR000868">
    <property type="entry name" value="Isochorismatase-like_dom"/>
</dbReference>
<keyword evidence="2 4" id="KW-0378">Hydrolase</keyword>
<dbReference type="STRING" id="411490.ANACAC_01839"/>